<evidence type="ECO:0000313" key="1">
    <source>
        <dbReference type="EMBL" id="KJE91653.1"/>
    </source>
</evidence>
<dbReference type="OrthoDB" id="2105169at2759"/>
<organism evidence="1 2">
    <name type="scientific">Capsaspora owczarzaki (strain ATCC 30864)</name>
    <dbReference type="NCBI Taxonomy" id="595528"/>
    <lineage>
        <taxon>Eukaryota</taxon>
        <taxon>Filasterea</taxon>
        <taxon>Capsaspora</taxon>
    </lineage>
</organism>
<protein>
    <submittedName>
        <fullName evidence="1">Uncharacterized protein</fullName>
    </submittedName>
</protein>
<accession>A0A0D2WN03</accession>
<reference evidence="2" key="1">
    <citation type="submission" date="2011-02" db="EMBL/GenBank/DDBJ databases">
        <title>The Genome Sequence of Capsaspora owczarzaki ATCC 30864.</title>
        <authorList>
            <person name="Russ C."/>
            <person name="Cuomo C."/>
            <person name="Burger G."/>
            <person name="Gray M.W."/>
            <person name="Holland P.W.H."/>
            <person name="King N."/>
            <person name="Lang F.B.F."/>
            <person name="Roger A.J."/>
            <person name="Ruiz-Trillo I."/>
            <person name="Young S.K."/>
            <person name="Zeng Q."/>
            <person name="Gargeya S."/>
            <person name="Alvarado L."/>
            <person name="Berlin A."/>
            <person name="Chapman S.B."/>
            <person name="Chen Z."/>
            <person name="Freedman E."/>
            <person name="Gellesch M."/>
            <person name="Goldberg J."/>
            <person name="Griggs A."/>
            <person name="Gujja S."/>
            <person name="Heilman E."/>
            <person name="Heiman D."/>
            <person name="Howarth C."/>
            <person name="Mehta T."/>
            <person name="Neiman D."/>
            <person name="Pearson M."/>
            <person name="Roberts A."/>
            <person name="Saif S."/>
            <person name="Shea T."/>
            <person name="Shenoy N."/>
            <person name="Sisk P."/>
            <person name="Stolte C."/>
            <person name="Sykes S."/>
            <person name="White J."/>
            <person name="Yandava C."/>
            <person name="Haas B."/>
            <person name="Nusbaum C."/>
            <person name="Birren B."/>
        </authorList>
    </citation>
    <scope>NUCLEOTIDE SEQUENCE</scope>
    <source>
        <strain evidence="2">ATCC 30864</strain>
    </source>
</reference>
<name>A0A0D2WN03_CAPO3</name>
<gene>
    <name evidence="1" type="ORF">CAOG_002761</name>
</gene>
<dbReference type="AlphaFoldDB" id="A0A0D2WN03"/>
<dbReference type="InParanoid" id="A0A0D2WN03"/>
<sequence length="376" mass="41736">MIDSRSSSSSQAVLDPRITIGKLQSSTARSAVATVPGDFGAEGGAEVSNKATLLSDVDGALGRSKPPALEYILVMPFSAVRLGFGYGLSYNSFGHAAVRYTLPDGKQVVMNINGKGGIGVPMVQFCTPEEYFLSTHYSPASEQRGLYNRTMISVRVEHVPEERILAMHKYFQRLEEESRAQRAKFEIVLSPILNFVRWVLPFDLAERGNCAFWTSKGLKEAGVVQHVSMWPKSIWIDMFENSTRSAGIGGRDNMNVVAYRRIKHAQLSYGVDADPIEAVAPLQSARAFLYWNLERFANVVVEVPQGSTRATVAVRENPVQPSPWRNLVNNKLIIFSSVALTGVVIFRLNRQFTSRVGAALWKFPRSNPGRQRQQSH</sequence>
<dbReference type="PhylomeDB" id="A0A0D2WN03"/>
<dbReference type="eggNOG" id="ENOG502S4VV">
    <property type="taxonomic scope" value="Eukaryota"/>
</dbReference>
<dbReference type="RefSeq" id="XP_004349512.1">
    <property type="nucleotide sequence ID" value="XM_004349462.2"/>
</dbReference>
<keyword evidence="2" id="KW-1185">Reference proteome</keyword>
<evidence type="ECO:0000313" key="2">
    <source>
        <dbReference type="Proteomes" id="UP000008743"/>
    </source>
</evidence>
<dbReference type="OMA" id="SMWPKSI"/>
<proteinExistence type="predicted"/>
<dbReference type="Proteomes" id="UP000008743">
    <property type="component" value="Unassembled WGS sequence"/>
</dbReference>
<dbReference type="EMBL" id="KE346362">
    <property type="protein sequence ID" value="KJE91653.1"/>
    <property type="molecule type" value="Genomic_DNA"/>
</dbReference>